<dbReference type="Gene3D" id="3.40.50.300">
    <property type="entry name" value="P-loop containing nucleotide triphosphate hydrolases"/>
    <property type="match status" value="1"/>
</dbReference>
<comment type="caution">
    <text evidence="1">The sequence shown here is derived from an EMBL/GenBank/DDBJ whole genome shotgun (WGS) entry which is preliminary data.</text>
</comment>
<proteinExistence type="predicted"/>
<dbReference type="Proteomes" id="UP001556367">
    <property type="component" value="Unassembled WGS sequence"/>
</dbReference>
<keyword evidence="2" id="KW-1185">Reference proteome</keyword>
<dbReference type="EMBL" id="JASNQZ010000006">
    <property type="protein sequence ID" value="KAL0957061.1"/>
    <property type="molecule type" value="Genomic_DNA"/>
</dbReference>
<protein>
    <submittedName>
        <fullName evidence="1">Uncharacterized protein</fullName>
    </submittedName>
</protein>
<evidence type="ECO:0000313" key="1">
    <source>
        <dbReference type="EMBL" id="KAL0957061.1"/>
    </source>
</evidence>
<name>A0ABR3JMV8_9AGAR</name>
<organism evidence="1 2">
    <name type="scientific">Hohenbuehelia grisea</name>
    <dbReference type="NCBI Taxonomy" id="104357"/>
    <lineage>
        <taxon>Eukaryota</taxon>
        <taxon>Fungi</taxon>
        <taxon>Dikarya</taxon>
        <taxon>Basidiomycota</taxon>
        <taxon>Agaricomycotina</taxon>
        <taxon>Agaricomycetes</taxon>
        <taxon>Agaricomycetidae</taxon>
        <taxon>Agaricales</taxon>
        <taxon>Pleurotineae</taxon>
        <taxon>Pleurotaceae</taxon>
        <taxon>Hohenbuehelia</taxon>
    </lineage>
</organism>
<dbReference type="InterPro" id="IPR027417">
    <property type="entry name" value="P-loop_NTPase"/>
</dbReference>
<gene>
    <name evidence="1" type="ORF">HGRIS_003159</name>
</gene>
<sequence length="180" mass="19808">MIITPYPNSIQLRSCLALYVWMGRKSSAPPEAEQDKALAHPRSTPKFIRHLLGRTVRLCQEYAGWQTGPDADTGGDIAATEGSTLTTVYQTQNIPLDQATERSFKERIRGSHEDDAVTKMLTENRTEAELASTIYAKKCKDLMSLHNELNKLGVSHELDLPRIVVIGGTSAGKKLVGRSG</sequence>
<accession>A0ABR3JMV8</accession>
<evidence type="ECO:0000313" key="2">
    <source>
        <dbReference type="Proteomes" id="UP001556367"/>
    </source>
</evidence>
<reference evidence="2" key="1">
    <citation type="submission" date="2024-06" db="EMBL/GenBank/DDBJ databases">
        <title>Multi-omics analyses provide insights into the biosynthesis of the anticancer antibiotic pleurotin in Hohenbuehelia grisea.</title>
        <authorList>
            <person name="Weaver J.A."/>
            <person name="Alberti F."/>
        </authorList>
    </citation>
    <scope>NUCLEOTIDE SEQUENCE [LARGE SCALE GENOMIC DNA]</scope>
    <source>
        <strain evidence="2">T-177</strain>
    </source>
</reference>